<gene>
    <name evidence="6" type="ORF">RI129_010246</name>
</gene>
<comment type="caution">
    <text evidence="6">The sequence shown here is derived from an EMBL/GenBank/DDBJ whole genome shotgun (WGS) entry which is preliminary data.</text>
</comment>
<dbReference type="AlphaFoldDB" id="A0AAN7VD35"/>
<accession>A0AAN7VD35</accession>
<dbReference type="EMBL" id="JAVRBK010000007">
    <property type="protein sequence ID" value="KAK5641699.1"/>
    <property type="molecule type" value="Genomic_DNA"/>
</dbReference>
<organism evidence="6 7">
    <name type="scientific">Pyrocoelia pectoralis</name>
    <dbReference type="NCBI Taxonomy" id="417401"/>
    <lineage>
        <taxon>Eukaryota</taxon>
        <taxon>Metazoa</taxon>
        <taxon>Ecdysozoa</taxon>
        <taxon>Arthropoda</taxon>
        <taxon>Hexapoda</taxon>
        <taxon>Insecta</taxon>
        <taxon>Pterygota</taxon>
        <taxon>Neoptera</taxon>
        <taxon>Endopterygota</taxon>
        <taxon>Coleoptera</taxon>
        <taxon>Polyphaga</taxon>
        <taxon>Elateriformia</taxon>
        <taxon>Elateroidea</taxon>
        <taxon>Lampyridae</taxon>
        <taxon>Lampyrinae</taxon>
        <taxon>Pyrocoelia</taxon>
    </lineage>
</organism>
<feature type="domain" description="5'-Nucleotidase C-terminal" evidence="5">
    <location>
        <begin position="145"/>
        <end position="322"/>
    </location>
</feature>
<evidence type="ECO:0000256" key="4">
    <source>
        <dbReference type="RuleBase" id="RU362119"/>
    </source>
</evidence>
<keyword evidence="4" id="KW-0547">Nucleotide-binding</keyword>
<dbReference type="EC" id="3.1.3.5" evidence="3"/>
<keyword evidence="4" id="KW-0378">Hydrolase</keyword>
<dbReference type="SUPFAM" id="SSF55816">
    <property type="entry name" value="5'-nucleotidase (syn. UDP-sugar hydrolase), C-terminal domain"/>
    <property type="match status" value="1"/>
</dbReference>
<evidence type="ECO:0000313" key="7">
    <source>
        <dbReference type="Proteomes" id="UP001329430"/>
    </source>
</evidence>
<dbReference type="Gene3D" id="3.90.780.10">
    <property type="entry name" value="5'-Nucleotidase, C-terminal domain"/>
    <property type="match status" value="1"/>
</dbReference>
<reference evidence="6 7" key="1">
    <citation type="journal article" date="2024" name="Insects">
        <title>An Improved Chromosome-Level Genome Assembly of the Firefly Pyrocoelia pectoralis.</title>
        <authorList>
            <person name="Fu X."/>
            <person name="Meyer-Rochow V.B."/>
            <person name="Ballantyne L."/>
            <person name="Zhu X."/>
        </authorList>
    </citation>
    <scope>NUCLEOTIDE SEQUENCE [LARGE SCALE GENOMIC DNA]</scope>
    <source>
        <strain evidence="6">XCY_ONT2</strain>
    </source>
</reference>
<dbReference type="FunFam" id="3.90.780.10:FF:000015">
    <property type="entry name" value="Trifunctional nucleotide phosphoesterase protein YfkN"/>
    <property type="match status" value="1"/>
</dbReference>
<dbReference type="GO" id="GO:0006196">
    <property type="term" value="P:AMP catabolic process"/>
    <property type="evidence" value="ECO:0007669"/>
    <property type="project" value="TreeGrafter"/>
</dbReference>
<evidence type="ECO:0000256" key="1">
    <source>
        <dbReference type="ARBA" id="ARBA00000815"/>
    </source>
</evidence>
<dbReference type="PRINTS" id="PR01607">
    <property type="entry name" value="APYRASEFAMLY"/>
</dbReference>
<evidence type="ECO:0000313" key="6">
    <source>
        <dbReference type="EMBL" id="KAK5641699.1"/>
    </source>
</evidence>
<dbReference type="InterPro" id="IPR029052">
    <property type="entry name" value="Metallo-depent_PP-like"/>
</dbReference>
<dbReference type="GO" id="GO:0008253">
    <property type="term" value="F:5'-nucleotidase activity"/>
    <property type="evidence" value="ECO:0007669"/>
    <property type="project" value="UniProtKB-EC"/>
</dbReference>
<dbReference type="GO" id="GO:0000166">
    <property type="term" value="F:nucleotide binding"/>
    <property type="evidence" value="ECO:0007669"/>
    <property type="project" value="UniProtKB-KW"/>
</dbReference>
<dbReference type="Pfam" id="PF02872">
    <property type="entry name" value="5_nucleotid_C"/>
    <property type="match status" value="1"/>
</dbReference>
<dbReference type="GO" id="GO:0005886">
    <property type="term" value="C:plasma membrane"/>
    <property type="evidence" value="ECO:0007669"/>
    <property type="project" value="TreeGrafter"/>
</dbReference>
<dbReference type="PANTHER" id="PTHR11575:SF24">
    <property type="entry name" value="5'-NUCLEOTIDASE"/>
    <property type="match status" value="1"/>
</dbReference>
<evidence type="ECO:0000256" key="3">
    <source>
        <dbReference type="ARBA" id="ARBA00012643"/>
    </source>
</evidence>
<keyword evidence="7" id="KW-1185">Reference proteome</keyword>
<dbReference type="SUPFAM" id="SSF56300">
    <property type="entry name" value="Metallo-dependent phosphatases"/>
    <property type="match status" value="1"/>
</dbReference>
<dbReference type="InterPro" id="IPR006179">
    <property type="entry name" value="5_nucleotidase/apyrase"/>
</dbReference>
<dbReference type="Proteomes" id="UP001329430">
    <property type="component" value="Chromosome 7"/>
</dbReference>
<sequence length="364" mass="40849">MKFLDEVESIRDESERLNASGVKIIIALGHSGYEMDKMIAREVPLVDLVVGGHSHTFLWNGKEPDLDIPEGRYPTYIEQVGGKTVPVVQAYAFTKYMGRFEVIFNDDGDIVDCHGEPQLLNNTVPIHPDAVELYPKYRLSWESTVVGKSKVVLDGGSKNCRHKECNFGNLVTDSFVYYHASSYEGEYWTDAPIALLNGGTLRNVLIPDPHGGNITYTDLLSAIPFVDNIVSVSLNGSTLLQTLEHGLKSNGETSYGEFLQTSGLFYTVDRTKPPGTRIVDAKARCGLCKVPTYENIVPDKIYRILTRKFVSRGGDGYSILKENAFEEVFEDKLMFDIILWYVKKLSPIMIGEEDRILVLKKQFD</sequence>
<dbReference type="InterPro" id="IPR008334">
    <property type="entry name" value="5'-Nucleotdase_C"/>
</dbReference>
<dbReference type="PANTHER" id="PTHR11575">
    <property type="entry name" value="5'-NUCLEOTIDASE-RELATED"/>
    <property type="match status" value="1"/>
</dbReference>
<comment type="similarity">
    <text evidence="2 4">Belongs to the 5'-nucleotidase family.</text>
</comment>
<dbReference type="Gene3D" id="3.60.21.10">
    <property type="match status" value="1"/>
</dbReference>
<dbReference type="InterPro" id="IPR036907">
    <property type="entry name" value="5'-Nucleotdase_C_sf"/>
</dbReference>
<comment type="catalytic activity">
    <reaction evidence="1">
        <text>a ribonucleoside 5'-phosphate + H2O = a ribonucleoside + phosphate</text>
        <dbReference type="Rhea" id="RHEA:12484"/>
        <dbReference type="ChEBI" id="CHEBI:15377"/>
        <dbReference type="ChEBI" id="CHEBI:18254"/>
        <dbReference type="ChEBI" id="CHEBI:43474"/>
        <dbReference type="ChEBI" id="CHEBI:58043"/>
        <dbReference type="EC" id="3.1.3.5"/>
    </reaction>
</comment>
<proteinExistence type="inferred from homology"/>
<evidence type="ECO:0000259" key="5">
    <source>
        <dbReference type="Pfam" id="PF02872"/>
    </source>
</evidence>
<protein>
    <recommendedName>
        <fullName evidence="3">5'-nucleotidase</fullName>
        <ecNumber evidence="3">3.1.3.5</ecNumber>
    </recommendedName>
</protein>
<name>A0AAN7VD35_9COLE</name>
<evidence type="ECO:0000256" key="2">
    <source>
        <dbReference type="ARBA" id="ARBA00006654"/>
    </source>
</evidence>